<feature type="domain" description="C2H2-type" evidence="3">
    <location>
        <begin position="250"/>
        <end position="277"/>
    </location>
</feature>
<evidence type="ECO:0000256" key="1">
    <source>
        <dbReference type="PROSITE-ProRule" id="PRU00042"/>
    </source>
</evidence>
<keyword evidence="5" id="KW-1185">Reference proteome</keyword>
<keyword evidence="1" id="KW-0863">Zinc-finger</keyword>
<name>A0A5J9UAZ3_9POAL</name>
<dbReference type="PROSITE" id="PS00028">
    <property type="entry name" value="ZINC_FINGER_C2H2_1"/>
    <property type="match status" value="1"/>
</dbReference>
<protein>
    <recommendedName>
        <fullName evidence="3">C2H2-type domain-containing protein</fullName>
    </recommendedName>
</protein>
<evidence type="ECO:0000313" key="4">
    <source>
        <dbReference type="EMBL" id="TVU20706.1"/>
    </source>
</evidence>
<dbReference type="PROSITE" id="PS50157">
    <property type="entry name" value="ZINC_FINGER_C2H2_2"/>
    <property type="match status" value="1"/>
</dbReference>
<evidence type="ECO:0000313" key="5">
    <source>
        <dbReference type="Proteomes" id="UP000324897"/>
    </source>
</evidence>
<keyword evidence="1" id="KW-0479">Metal-binding</keyword>
<evidence type="ECO:0000259" key="3">
    <source>
        <dbReference type="PROSITE" id="PS50157"/>
    </source>
</evidence>
<dbReference type="EMBL" id="RWGY01000026">
    <property type="protein sequence ID" value="TVU20706.1"/>
    <property type="molecule type" value="Genomic_DNA"/>
</dbReference>
<dbReference type="OrthoDB" id="644976at2759"/>
<feature type="non-terminal residue" evidence="4">
    <location>
        <position position="1"/>
    </location>
</feature>
<sequence>MYPNSSPINGFPVNQDLRGSTTIPNPSSNVTNVHAPLEQYMMPTNIETSPLSNPFLTPSGSVTNVHTPLEYYMMPTNVETPPLSNPFLTPVPQVINMSSTEPVKSLENEHERLQLQRKFLITPVSDYLNCNDKMQILSMEPPSIKSLLDGDPTAILHAHLSVAGLLEPGPIFNEPTSLHIPKEEKMRMSFGSGEPHGKIPSLEPKYFGQTSMYGQKDQYVPISFPGGGSYGVDNSTVSTMAEVERIQHVYTCKFCNATFNSLEEYVCHMNFHTKRKCNN</sequence>
<dbReference type="InterPro" id="IPR013087">
    <property type="entry name" value="Znf_C2H2_type"/>
</dbReference>
<accession>A0A5J9UAZ3</accession>
<evidence type="ECO:0000256" key="2">
    <source>
        <dbReference type="SAM" id="MobiDB-lite"/>
    </source>
</evidence>
<reference evidence="4 5" key="1">
    <citation type="journal article" date="2019" name="Sci. Rep.">
        <title>A high-quality genome of Eragrostis curvula grass provides insights into Poaceae evolution and supports new strategies to enhance forage quality.</title>
        <authorList>
            <person name="Carballo J."/>
            <person name="Santos B.A.C.M."/>
            <person name="Zappacosta D."/>
            <person name="Garbus I."/>
            <person name="Selva J.P."/>
            <person name="Gallo C.A."/>
            <person name="Diaz A."/>
            <person name="Albertini E."/>
            <person name="Caccamo M."/>
            <person name="Echenique V."/>
        </authorList>
    </citation>
    <scope>NUCLEOTIDE SEQUENCE [LARGE SCALE GENOMIC DNA]</scope>
    <source>
        <strain evidence="5">cv. Victoria</strain>
        <tissue evidence="4">Leaf</tissue>
    </source>
</reference>
<organism evidence="4 5">
    <name type="scientific">Eragrostis curvula</name>
    <name type="common">weeping love grass</name>
    <dbReference type="NCBI Taxonomy" id="38414"/>
    <lineage>
        <taxon>Eukaryota</taxon>
        <taxon>Viridiplantae</taxon>
        <taxon>Streptophyta</taxon>
        <taxon>Embryophyta</taxon>
        <taxon>Tracheophyta</taxon>
        <taxon>Spermatophyta</taxon>
        <taxon>Magnoliopsida</taxon>
        <taxon>Liliopsida</taxon>
        <taxon>Poales</taxon>
        <taxon>Poaceae</taxon>
        <taxon>PACMAD clade</taxon>
        <taxon>Chloridoideae</taxon>
        <taxon>Eragrostideae</taxon>
        <taxon>Eragrostidinae</taxon>
        <taxon>Eragrostis</taxon>
    </lineage>
</organism>
<dbReference type="AlphaFoldDB" id="A0A5J9UAZ3"/>
<dbReference type="Proteomes" id="UP000324897">
    <property type="component" value="Unassembled WGS sequence"/>
</dbReference>
<feature type="compositionally biased region" description="Polar residues" evidence="2">
    <location>
        <begin position="17"/>
        <end position="29"/>
    </location>
</feature>
<dbReference type="GO" id="GO:0008270">
    <property type="term" value="F:zinc ion binding"/>
    <property type="evidence" value="ECO:0007669"/>
    <property type="project" value="UniProtKB-KW"/>
</dbReference>
<gene>
    <name evidence="4" type="ORF">EJB05_30298</name>
</gene>
<feature type="region of interest" description="Disordered" evidence="2">
    <location>
        <begin position="1"/>
        <end position="29"/>
    </location>
</feature>
<dbReference type="Gramene" id="TVU20706">
    <property type="protein sequence ID" value="TVU20706"/>
    <property type="gene ID" value="EJB05_30298"/>
</dbReference>
<keyword evidence="1" id="KW-0862">Zinc</keyword>
<proteinExistence type="predicted"/>
<comment type="caution">
    <text evidence="4">The sequence shown here is derived from an EMBL/GenBank/DDBJ whole genome shotgun (WGS) entry which is preliminary data.</text>
</comment>